<reference evidence="2 3" key="1">
    <citation type="submission" date="2016-04" db="EMBL/GenBank/DDBJ databases">
        <title>Genome analyses suggest a sexual origin of heterokaryosis in a supposedly ancient asexual fungus.</title>
        <authorList>
            <person name="Ropars J."/>
            <person name="Sedzielewska K."/>
            <person name="Noel J."/>
            <person name="Charron P."/>
            <person name="Farinelli L."/>
            <person name="Marton T."/>
            <person name="Kruger M."/>
            <person name="Pelin A."/>
            <person name="Brachmann A."/>
            <person name="Corradi N."/>
        </authorList>
    </citation>
    <scope>NUCLEOTIDE SEQUENCE [LARGE SCALE GENOMIC DNA]</scope>
    <source>
        <strain evidence="2 3">C2</strain>
    </source>
</reference>
<comment type="caution">
    <text evidence="2">The sequence shown here is derived from an EMBL/GenBank/DDBJ whole genome shotgun (WGS) entry which is preliminary data.</text>
</comment>
<evidence type="ECO:0000256" key="1">
    <source>
        <dbReference type="SAM" id="MobiDB-lite"/>
    </source>
</evidence>
<dbReference type="Proteomes" id="UP000233469">
    <property type="component" value="Unassembled WGS sequence"/>
</dbReference>
<sequence length="104" mass="11895">MDENVNCRFHLPFQVFIDLSREIGGPSRLSNDFSYNRLRRYITSLNLSHSKNFRDINRQRENYVSFEKSGTASKDHNDNGTNRNASLSNCESDAGTMILCGNKS</sequence>
<feature type="compositionally biased region" description="Polar residues" evidence="1">
    <location>
        <begin position="79"/>
        <end position="89"/>
    </location>
</feature>
<organism evidence="2 3">
    <name type="scientific">Rhizophagus irregularis</name>
    <dbReference type="NCBI Taxonomy" id="588596"/>
    <lineage>
        <taxon>Eukaryota</taxon>
        <taxon>Fungi</taxon>
        <taxon>Fungi incertae sedis</taxon>
        <taxon>Mucoromycota</taxon>
        <taxon>Glomeromycotina</taxon>
        <taxon>Glomeromycetes</taxon>
        <taxon>Glomerales</taxon>
        <taxon>Glomeraceae</taxon>
        <taxon>Rhizophagus</taxon>
    </lineage>
</organism>
<evidence type="ECO:0000313" key="2">
    <source>
        <dbReference type="EMBL" id="PKK60146.1"/>
    </source>
</evidence>
<accession>A0A2N1MER7</accession>
<dbReference type="VEuPathDB" id="FungiDB:RhiirFUN_019573"/>
<proteinExistence type="predicted"/>
<reference evidence="2 3" key="2">
    <citation type="submission" date="2017-10" db="EMBL/GenBank/DDBJ databases">
        <title>Extensive intraspecific genome diversity in a model arbuscular mycorrhizal fungus.</title>
        <authorList>
            <person name="Chen E.C.H."/>
            <person name="Morin E."/>
            <person name="Baudet D."/>
            <person name="Noel J."/>
            <person name="Ndikumana S."/>
            <person name="Charron P."/>
            <person name="St-Onge C."/>
            <person name="Giorgi J."/>
            <person name="Grigoriev I.V."/>
            <person name="Roux C."/>
            <person name="Martin F.M."/>
            <person name="Corradi N."/>
        </authorList>
    </citation>
    <scope>NUCLEOTIDE SEQUENCE [LARGE SCALE GENOMIC DNA]</scope>
    <source>
        <strain evidence="2 3">C2</strain>
    </source>
</reference>
<evidence type="ECO:0000313" key="3">
    <source>
        <dbReference type="Proteomes" id="UP000233469"/>
    </source>
</evidence>
<dbReference type="AlphaFoldDB" id="A0A2N1MER7"/>
<protein>
    <submittedName>
        <fullName evidence="2">Uncharacterized protein</fullName>
    </submittedName>
</protein>
<name>A0A2N1MER7_9GLOM</name>
<dbReference type="VEuPathDB" id="FungiDB:RhiirA1_469769"/>
<dbReference type="EMBL" id="LLXL01002704">
    <property type="protein sequence ID" value="PKK60146.1"/>
    <property type="molecule type" value="Genomic_DNA"/>
</dbReference>
<feature type="region of interest" description="Disordered" evidence="1">
    <location>
        <begin position="67"/>
        <end position="89"/>
    </location>
</feature>
<gene>
    <name evidence="2" type="ORF">RhiirC2_793753</name>
</gene>